<feature type="domain" description="HTH cro/C1-type" evidence="1">
    <location>
        <begin position="20"/>
        <end position="80"/>
    </location>
</feature>
<dbReference type="Proteomes" id="UP000316706">
    <property type="component" value="Unassembled WGS sequence"/>
</dbReference>
<dbReference type="Gene3D" id="1.25.40.10">
    <property type="entry name" value="Tetratricopeptide repeat domain"/>
    <property type="match status" value="1"/>
</dbReference>
<dbReference type="AlphaFoldDB" id="A0A543IMC2"/>
<dbReference type="GO" id="GO:0003677">
    <property type="term" value="F:DNA binding"/>
    <property type="evidence" value="ECO:0007669"/>
    <property type="project" value="InterPro"/>
</dbReference>
<reference evidence="2 3" key="1">
    <citation type="submission" date="2019-06" db="EMBL/GenBank/DDBJ databases">
        <title>Sequencing the genomes of 1000 actinobacteria strains.</title>
        <authorList>
            <person name="Klenk H.-P."/>
        </authorList>
    </citation>
    <scope>NUCLEOTIDE SEQUENCE [LARGE SCALE GENOMIC DNA]</scope>
    <source>
        <strain evidence="2 3">DSM 45043</strain>
    </source>
</reference>
<gene>
    <name evidence="2" type="ORF">FHX41_5508</name>
</gene>
<accession>A0A543IMC2</accession>
<evidence type="ECO:0000313" key="2">
    <source>
        <dbReference type="EMBL" id="TQM71733.1"/>
    </source>
</evidence>
<dbReference type="InterPro" id="IPR011990">
    <property type="entry name" value="TPR-like_helical_dom_sf"/>
</dbReference>
<dbReference type="CDD" id="cd00093">
    <property type="entry name" value="HTH_XRE"/>
    <property type="match status" value="1"/>
</dbReference>
<dbReference type="Pfam" id="PF13560">
    <property type="entry name" value="HTH_31"/>
    <property type="match status" value="1"/>
</dbReference>
<evidence type="ECO:0000313" key="3">
    <source>
        <dbReference type="Proteomes" id="UP000316706"/>
    </source>
</evidence>
<evidence type="ECO:0000259" key="1">
    <source>
        <dbReference type="PROSITE" id="PS50943"/>
    </source>
</evidence>
<dbReference type="InterPro" id="IPR010982">
    <property type="entry name" value="Lambda_DNA-bd_dom_sf"/>
</dbReference>
<dbReference type="RefSeq" id="WP_246077611.1">
    <property type="nucleotide sequence ID" value="NZ_VFPO01000001.1"/>
</dbReference>
<dbReference type="SUPFAM" id="SSF48452">
    <property type="entry name" value="TPR-like"/>
    <property type="match status" value="1"/>
</dbReference>
<dbReference type="SMART" id="SM00530">
    <property type="entry name" value="HTH_XRE"/>
    <property type="match status" value="1"/>
</dbReference>
<dbReference type="EMBL" id="VFPO01000001">
    <property type="protein sequence ID" value="TQM71733.1"/>
    <property type="molecule type" value="Genomic_DNA"/>
</dbReference>
<protein>
    <submittedName>
        <fullName evidence="2">Helix-turn-helix protein</fullName>
    </submittedName>
</protein>
<sequence>MKKGGAGVGNAKRKRFGAYLAQLRRDARKSQRQLAETLCRISATASVTRHEISRWERGERVPAVWLPALATALDVPLDSLERSAAHARGEDVGTASRSPAEAFAYFLPDHDVELGPLANHTGRRVGASTAAALADRAHGLRLADDVIAGGDLLAPALRELNAAVRLYRETTHSEETGRSLLSSIGELAQIAGWIASDAGEHEQAARAYRLGASAAREAGDLALVGNLAGSLAYQLSNTGHEDDGLSLAQAALEEAGPDAPAKARALYLDRVAWAHTKAGNAQPAMRALAEAHEAMTAEDTQESPVWAYWVSPEELDVMDARVYTELRKPLRAVPLLQEVLSRYDSTHTRELALYLSWLAVALVDANEPEEAAKTARRMLDLSADSASDRTARRNRIVLTKLEPHRDIPEVRDLLSTHAA</sequence>
<keyword evidence="3" id="KW-1185">Reference proteome</keyword>
<dbReference type="SUPFAM" id="SSF47413">
    <property type="entry name" value="lambda repressor-like DNA-binding domains"/>
    <property type="match status" value="1"/>
</dbReference>
<name>A0A543IMC2_9ACTN</name>
<proteinExistence type="predicted"/>
<comment type="caution">
    <text evidence="2">The sequence shown here is derived from an EMBL/GenBank/DDBJ whole genome shotgun (WGS) entry which is preliminary data.</text>
</comment>
<organism evidence="2 3">
    <name type="scientific">Actinomadura hallensis</name>
    <dbReference type="NCBI Taxonomy" id="337895"/>
    <lineage>
        <taxon>Bacteria</taxon>
        <taxon>Bacillati</taxon>
        <taxon>Actinomycetota</taxon>
        <taxon>Actinomycetes</taxon>
        <taxon>Streptosporangiales</taxon>
        <taxon>Thermomonosporaceae</taxon>
        <taxon>Actinomadura</taxon>
    </lineage>
</organism>
<dbReference type="Gene3D" id="1.10.260.40">
    <property type="entry name" value="lambda repressor-like DNA-binding domains"/>
    <property type="match status" value="1"/>
</dbReference>
<dbReference type="InterPro" id="IPR001387">
    <property type="entry name" value="Cro/C1-type_HTH"/>
</dbReference>
<dbReference type="PROSITE" id="PS50943">
    <property type="entry name" value="HTH_CROC1"/>
    <property type="match status" value="1"/>
</dbReference>